<gene>
    <name evidence="2" type="ORF">L207DRAFT_588910</name>
</gene>
<feature type="compositionally biased region" description="Polar residues" evidence="1">
    <location>
        <begin position="113"/>
        <end position="130"/>
    </location>
</feature>
<sequence>MEKISTALKGYLSKAKDQLTQAKQSFFNTPTPPTKDNPPPETEAEEELDPSDMQNANDDENAEEAATTSTVYSPKFHMDIDIPEEETPGRASCNSNNGDDGMSIDGTEYRNVLDTSTDCNQSAGSDQNNAEAEDPMVTDSTSTPPHPPPDTLPALGSMPAISLYTKVLTLKEEYALYGASAYDPFSSRRGNPTDRRPVIRHFLCCDNCDRVGHRWMHCPEPCWECGSSHMGYLMCGSRDRKRKADEKWLREENAKRVRLRGYTEKMVPEKVMEEWVPLLVENVKSKESKVGKGRRTTKI</sequence>
<keyword evidence="3" id="KW-1185">Reference proteome</keyword>
<evidence type="ECO:0000313" key="3">
    <source>
        <dbReference type="Proteomes" id="UP000235786"/>
    </source>
</evidence>
<dbReference type="OrthoDB" id="3548788at2759"/>
<accession>A0A2J6R720</accession>
<dbReference type="AlphaFoldDB" id="A0A2J6R720"/>
<reference evidence="2 3" key="1">
    <citation type="submission" date="2016-04" db="EMBL/GenBank/DDBJ databases">
        <title>A degradative enzymes factory behind the ericoid mycorrhizal symbiosis.</title>
        <authorList>
            <consortium name="DOE Joint Genome Institute"/>
            <person name="Martino E."/>
            <person name="Morin E."/>
            <person name="Grelet G."/>
            <person name="Kuo A."/>
            <person name="Kohler A."/>
            <person name="Daghino S."/>
            <person name="Barry K."/>
            <person name="Choi C."/>
            <person name="Cichocki N."/>
            <person name="Clum A."/>
            <person name="Copeland A."/>
            <person name="Hainaut M."/>
            <person name="Haridas S."/>
            <person name="Labutti K."/>
            <person name="Lindquist E."/>
            <person name="Lipzen A."/>
            <person name="Khouja H.-R."/>
            <person name="Murat C."/>
            <person name="Ohm R."/>
            <person name="Olson A."/>
            <person name="Spatafora J."/>
            <person name="Veneault-Fourrey C."/>
            <person name="Henrissat B."/>
            <person name="Grigoriev I."/>
            <person name="Martin F."/>
            <person name="Perotto S."/>
        </authorList>
    </citation>
    <scope>NUCLEOTIDE SEQUENCE [LARGE SCALE GENOMIC DNA]</scope>
    <source>
        <strain evidence="2 3">F</strain>
    </source>
</reference>
<protein>
    <submittedName>
        <fullName evidence="2">Uncharacterized protein</fullName>
    </submittedName>
</protein>
<feature type="region of interest" description="Disordered" evidence="1">
    <location>
        <begin position="23"/>
        <end position="154"/>
    </location>
</feature>
<organism evidence="2 3">
    <name type="scientific">Hyaloscypha variabilis (strain UAMH 11265 / GT02V1 / F)</name>
    <name type="common">Meliniomyces variabilis</name>
    <dbReference type="NCBI Taxonomy" id="1149755"/>
    <lineage>
        <taxon>Eukaryota</taxon>
        <taxon>Fungi</taxon>
        <taxon>Dikarya</taxon>
        <taxon>Ascomycota</taxon>
        <taxon>Pezizomycotina</taxon>
        <taxon>Leotiomycetes</taxon>
        <taxon>Helotiales</taxon>
        <taxon>Hyaloscyphaceae</taxon>
        <taxon>Hyaloscypha</taxon>
        <taxon>Hyaloscypha variabilis</taxon>
    </lineage>
</organism>
<name>A0A2J6R720_HYAVF</name>
<evidence type="ECO:0000256" key="1">
    <source>
        <dbReference type="SAM" id="MobiDB-lite"/>
    </source>
</evidence>
<evidence type="ECO:0000313" key="2">
    <source>
        <dbReference type="EMBL" id="PMD34310.1"/>
    </source>
</evidence>
<feature type="compositionally biased region" description="Pro residues" evidence="1">
    <location>
        <begin position="30"/>
        <end position="41"/>
    </location>
</feature>
<dbReference type="Proteomes" id="UP000235786">
    <property type="component" value="Unassembled WGS sequence"/>
</dbReference>
<dbReference type="EMBL" id="KZ613954">
    <property type="protein sequence ID" value="PMD34310.1"/>
    <property type="molecule type" value="Genomic_DNA"/>
</dbReference>
<proteinExistence type="predicted"/>